<proteinExistence type="predicted"/>
<dbReference type="AlphaFoldDB" id="A0A8H4UM15"/>
<organism evidence="2 3">
    <name type="scientific">Fusarium zealandicum</name>
    <dbReference type="NCBI Taxonomy" id="1053134"/>
    <lineage>
        <taxon>Eukaryota</taxon>
        <taxon>Fungi</taxon>
        <taxon>Dikarya</taxon>
        <taxon>Ascomycota</taxon>
        <taxon>Pezizomycotina</taxon>
        <taxon>Sordariomycetes</taxon>
        <taxon>Hypocreomycetidae</taxon>
        <taxon>Hypocreales</taxon>
        <taxon>Nectriaceae</taxon>
        <taxon>Fusarium</taxon>
        <taxon>Fusarium staphyleae species complex</taxon>
    </lineage>
</organism>
<protein>
    <submittedName>
        <fullName evidence="2">Uncharacterized protein</fullName>
    </submittedName>
</protein>
<dbReference type="EMBL" id="JABEYC010000319">
    <property type="protein sequence ID" value="KAF4979087.1"/>
    <property type="molecule type" value="Genomic_DNA"/>
</dbReference>
<feature type="region of interest" description="Disordered" evidence="1">
    <location>
        <begin position="122"/>
        <end position="210"/>
    </location>
</feature>
<gene>
    <name evidence="2" type="ORF">FZEAL_4647</name>
</gene>
<reference evidence="2" key="1">
    <citation type="journal article" date="2020" name="BMC Genomics">
        <title>Correction to: Identification and distribution of gene clusters required for synthesis of sphingolipid metabolism inhibitors in diverse species of the filamentous fungus Fusarium.</title>
        <authorList>
            <person name="Kim H.S."/>
            <person name="Lohmar J.M."/>
            <person name="Busman M."/>
            <person name="Brown D.W."/>
            <person name="Naumann T.A."/>
            <person name="Divon H.H."/>
            <person name="Lysoe E."/>
            <person name="Uhlig S."/>
            <person name="Proctor R.H."/>
        </authorList>
    </citation>
    <scope>NUCLEOTIDE SEQUENCE</scope>
    <source>
        <strain evidence="2">NRRL 22465</strain>
    </source>
</reference>
<reference evidence="2" key="2">
    <citation type="submission" date="2020-05" db="EMBL/GenBank/DDBJ databases">
        <authorList>
            <person name="Kim H.-S."/>
            <person name="Proctor R.H."/>
            <person name="Brown D.W."/>
        </authorList>
    </citation>
    <scope>NUCLEOTIDE SEQUENCE</scope>
    <source>
        <strain evidence="2">NRRL 22465</strain>
    </source>
</reference>
<evidence type="ECO:0000313" key="3">
    <source>
        <dbReference type="Proteomes" id="UP000635477"/>
    </source>
</evidence>
<dbReference type="Proteomes" id="UP000635477">
    <property type="component" value="Unassembled WGS sequence"/>
</dbReference>
<sequence>MQGPDTRGIATSRPLMEKHATPTKYYILPVPKQKQNYARPISSIQFSQPPENAYLYESRPLPPPPASKKSTPRAKPPPTRRFSAFPKITGPGNNPVELPQRPPVVVPLALSKRRAARMSVLGTSTLRDRRSSQKIQQLTGHDIGGALDWTSPPNRHDFSRAVSPKLIQDDSSSGYSVSIDDPIFDMEPPLEHGDYQPRSSESSMPPLEPDCDSVLSSKSYTAPSSPKPIQRAASLRVAKTRRFSTATGSLDPVPDLSDPFDEDVSWQDSTSHNFFSDVETADEYHRITTRLANNDKRQSIYDTTSVMSRSQTLLTRRLSVSAKSLFSRKKDIPISSSSSRISLTASNQPTKGPYSPSIPPPPSDAVSMISLPRSIFETDDEEELDMDDGSVGEVINHFFARRSEERTSAEMKVPRSVPAYLDRPEQRGLFEKTGGQFRGLFTSARDGAKMIQAARVKRRTQLGTQIKMIPEEETGR</sequence>
<name>A0A8H4UM15_9HYPO</name>
<feature type="region of interest" description="Disordered" evidence="1">
    <location>
        <begin position="49"/>
        <end position="100"/>
    </location>
</feature>
<accession>A0A8H4UM15</accession>
<feature type="region of interest" description="Disordered" evidence="1">
    <location>
        <begin position="337"/>
        <end position="360"/>
    </location>
</feature>
<evidence type="ECO:0000256" key="1">
    <source>
        <dbReference type="SAM" id="MobiDB-lite"/>
    </source>
</evidence>
<feature type="region of interest" description="Disordered" evidence="1">
    <location>
        <begin position="1"/>
        <end position="23"/>
    </location>
</feature>
<keyword evidence="3" id="KW-1185">Reference proteome</keyword>
<comment type="caution">
    <text evidence="2">The sequence shown here is derived from an EMBL/GenBank/DDBJ whole genome shotgun (WGS) entry which is preliminary data.</text>
</comment>
<evidence type="ECO:0000313" key="2">
    <source>
        <dbReference type="EMBL" id="KAF4979087.1"/>
    </source>
</evidence>
<dbReference type="OrthoDB" id="5093845at2759"/>